<feature type="compositionally biased region" description="Basic and acidic residues" evidence="1">
    <location>
        <begin position="23"/>
        <end position="35"/>
    </location>
</feature>
<sequence length="59" mass="6150">GLEGRGDCAPPAQRGGRVARFGRGGEGEARTRPTEASEATFGEPSQAEVPGRSLPRTRV</sequence>
<gene>
    <name evidence="2" type="ORF">AVDCRST_MAG05-2398</name>
</gene>
<name>A0A6J4SP80_9ACTN</name>
<dbReference type="EMBL" id="CADCVM010000257">
    <property type="protein sequence ID" value="CAA9500279.1"/>
    <property type="molecule type" value="Genomic_DNA"/>
</dbReference>
<feature type="non-terminal residue" evidence="2">
    <location>
        <position position="1"/>
    </location>
</feature>
<reference evidence="2" key="1">
    <citation type="submission" date="2020-02" db="EMBL/GenBank/DDBJ databases">
        <authorList>
            <person name="Meier V. D."/>
        </authorList>
    </citation>
    <scope>NUCLEOTIDE SEQUENCE</scope>
    <source>
        <strain evidence="2">AVDCRST_MAG05</strain>
    </source>
</reference>
<feature type="non-terminal residue" evidence="2">
    <location>
        <position position="59"/>
    </location>
</feature>
<feature type="region of interest" description="Disordered" evidence="1">
    <location>
        <begin position="1"/>
        <end position="59"/>
    </location>
</feature>
<dbReference type="AlphaFoldDB" id="A0A6J4SP80"/>
<protein>
    <submittedName>
        <fullName evidence="2">Uncharacterized protein</fullName>
    </submittedName>
</protein>
<evidence type="ECO:0000313" key="2">
    <source>
        <dbReference type="EMBL" id="CAA9500279.1"/>
    </source>
</evidence>
<organism evidence="2">
    <name type="scientific">uncultured Rubrobacteraceae bacterium</name>
    <dbReference type="NCBI Taxonomy" id="349277"/>
    <lineage>
        <taxon>Bacteria</taxon>
        <taxon>Bacillati</taxon>
        <taxon>Actinomycetota</taxon>
        <taxon>Rubrobacteria</taxon>
        <taxon>Rubrobacterales</taxon>
        <taxon>Rubrobacteraceae</taxon>
        <taxon>environmental samples</taxon>
    </lineage>
</organism>
<proteinExistence type="predicted"/>
<accession>A0A6J4SP80</accession>
<evidence type="ECO:0000256" key="1">
    <source>
        <dbReference type="SAM" id="MobiDB-lite"/>
    </source>
</evidence>